<organism evidence="11 12">
    <name type="scientific">Vairimorpha ceranae</name>
    <dbReference type="NCBI Taxonomy" id="40302"/>
    <lineage>
        <taxon>Eukaryota</taxon>
        <taxon>Fungi</taxon>
        <taxon>Fungi incertae sedis</taxon>
        <taxon>Microsporidia</taxon>
        <taxon>Nosematidae</taxon>
        <taxon>Vairimorpha</taxon>
    </lineage>
</organism>
<comment type="function">
    <text evidence="9">Component of the FACT complex, a general chromatin factor that acts to reorganize nucleosomes. The FACT complex is involved in multiple processes that require DNA as a template such as mRNA elongation, DNA replication and DNA repair. During transcription elongation the FACT complex acts as a histone chaperone that both destabilizes and restores nucleosomal structure. It facilitates the passage of RNA polymerase II and transcription by promoting the dissociation of one histone H2A-H2B dimer from the nucleosome, then subsequently promotes the reestablishment of the nucleosome following the passage of RNA polymerase II.</text>
</comment>
<dbReference type="RefSeq" id="XP_024331078.1">
    <property type="nucleotide sequence ID" value="XM_024474761.1"/>
</dbReference>
<keyword evidence="7 9" id="KW-0234">DNA repair</keyword>
<accession>A0A0F9WCZ8</accession>
<dbReference type="InterPro" id="IPR011993">
    <property type="entry name" value="PH-like_dom_sf"/>
</dbReference>
<dbReference type="GO" id="GO:0006281">
    <property type="term" value="P:DNA repair"/>
    <property type="evidence" value="ECO:0007669"/>
    <property type="project" value="UniProtKB-KW"/>
</dbReference>
<comment type="caution">
    <text evidence="11">The sequence shown here is derived from an EMBL/GenBank/DDBJ whole genome shotgun (WGS) entry which is preliminary data.</text>
</comment>
<dbReference type="OrthoDB" id="2193092at2759"/>
<keyword evidence="4 9" id="KW-0227">DNA damage</keyword>
<dbReference type="VEuPathDB" id="MicrosporidiaDB:NCER_101483"/>
<evidence type="ECO:0000256" key="6">
    <source>
        <dbReference type="ARBA" id="ARBA00023163"/>
    </source>
</evidence>
<evidence type="ECO:0000313" key="11">
    <source>
        <dbReference type="EMBL" id="KKO75336.1"/>
    </source>
</evidence>
<dbReference type="Gene3D" id="2.30.29.150">
    <property type="match status" value="1"/>
</dbReference>
<keyword evidence="3 9" id="KW-0235">DNA replication</keyword>
<dbReference type="PANTHER" id="PTHR45849">
    <property type="entry name" value="FACT COMPLEX SUBUNIT SSRP1"/>
    <property type="match status" value="1"/>
</dbReference>
<dbReference type="Pfam" id="PF21103">
    <property type="entry name" value="PH1_SSRP1-like"/>
    <property type="match status" value="1"/>
</dbReference>
<proteinExistence type="inferred from homology"/>
<evidence type="ECO:0000256" key="7">
    <source>
        <dbReference type="ARBA" id="ARBA00023204"/>
    </source>
</evidence>
<dbReference type="PANTHER" id="PTHR45849:SF1">
    <property type="entry name" value="FACT COMPLEX SUBUNIT SSRP1"/>
    <property type="match status" value="1"/>
</dbReference>
<keyword evidence="2 9" id="KW-0158">Chromosome</keyword>
<dbReference type="GO" id="GO:0035101">
    <property type="term" value="C:FACT complex"/>
    <property type="evidence" value="ECO:0007669"/>
    <property type="project" value="TreeGrafter"/>
</dbReference>
<feature type="domain" description="Histone chaperone RTT106/FACT complex subunit SPT16-like middle" evidence="10">
    <location>
        <begin position="300"/>
        <end position="390"/>
    </location>
</feature>
<evidence type="ECO:0000313" key="12">
    <source>
        <dbReference type="Proteomes" id="UP000034350"/>
    </source>
</evidence>
<dbReference type="OMA" id="QVVTKIF"/>
<dbReference type="SMART" id="SM01287">
    <property type="entry name" value="Rtt106"/>
    <property type="match status" value="1"/>
</dbReference>
<dbReference type="VEuPathDB" id="MicrosporidiaDB:G9O61_00g022050"/>
<dbReference type="Gene3D" id="2.30.29.30">
    <property type="entry name" value="Pleckstrin-homology domain (PH domain)/Phosphotyrosine-binding domain (PTB)"/>
    <property type="match status" value="2"/>
</dbReference>
<keyword evidence="12" id="KW-1185">Reference proteome</keyword>
<protein>
    <recommendedName>
        <fullName evidence="9">FACT complex subunit POB3</fullName>
    </recommendedName>
</protein>
<reference evidence="11 12" key="1">
    <citation type="journal article" date="2015" name="Environ. Microbiol.">
        <title>Genome analyses suggest the presence of polyploidy and recent human-driven expansions in eight global populations of the honeybee pathogen Nosema ceranae.</title>
        <authorList>
            <person name="Pelin A."/>
            <person name="Selman M."/>
            <person name="Aris-Brosou S."/>
            <person name="Farinelli L."/>
            <person name="Corradi N."/>
        </authorList>
    </citation>
    <scope>NUCLEOTIDE SEQUENCE [LARGE SCALE GENOMIC DNA]</scope>
    <source>
        <strain evidence="11 12">PA08 1199</strain>
    </source>
</reference>
<dbReference type="GeneID" id="36319689"/>
<dbReference type="InterPro" id="IPR048993">
    <property type="entry name" value="SSRP1-like_PH1"/>
</dbReference>
<evidence type="ECO:0000256" key="9">
    <source>
        <dbReference type="RuleBase" id="RU364013"/>
    </source>
</evidence>
<keyword evidence="6 9" id="KW-0804">Transcription</keyword>
<dbReference type="InterPro" id="IPR050454">
    <property type="entry name" value="RTT106/SSRP1_HistChap/FACT"/>
</dbReference>
<gene>
    <name evidence="11" type="ORF">AAJ76_2400036079</name>
</gene>
<evidence type="ECO:0000256" key="1">
    <source>
        <dbReference type="ARBA" id="ARBA00010060"/>
    </source>
</evidence>
<dbReference type="InterPro" id="IPR013719">
    <property type="entry name" value="RTT106/SPT16-like_middle_dom"/>
</dbReference>
<name>A0A0F9WCZ8_9MICR</name>
<dbReference type="PRINTS" id="PR00887">
    <property type="entry name" value="SSRCOGNITION"/>
</dbReference>
<dbReference type="AlphaFoldDB" id="A0A0F9WCZ8"/>
<sequence length="417" mass="48288">MEVLTIENCLLKNDRVDIKLAEGGIAIKHQSGEILTIEKSNIRDIEMFRGSLGVNLRIYENIPYFINGIPDNFIDSIIKICNDAYKINLYMRELEITNVGRGDLTVNGKGFIEFSNEKTIFEIPIKDIDCIADIRNELSVKLDNVEIRFVTTKETINEIKDACNSNIEDDLVTFEAITMVYPRGKNNFMLYKDYFRIIGYSYDHKIYYKNVKDIFFLEKNYISDQDKYIALSLETPIRQGLTKYYLIVLSFGNEEVDVDINDSRLEKRYNGLLSDVFIDIFEHLVEVDAITSKFITSDKRRGLKCTYKAYEGQIYPLDGCLIFLPRSIKINIKDIFSVEFSRINVSSLQAKTFDMTISAETNYTFNGLYKEDFGILEKYFNENNVTIRSEVFDEVISSEESEGYASDDDFIASDEEY</sequence>
<dbReference type="GO" id="GO:0006260">
    <property type="term" value="P:DNA replication"/>
    <property type="evidence" value="ECO:0007669"/>
    <property type="project" value="UniProtKB-KW"/>
</dbReference>
<keyword evidence="8 9" id="KW-0539">Nucleus</keyword>
<dbReference type="EMBL" id="JPQZ01000024">
    <property type="protein sequence ID" value="KKO75336.1"/>
    <property type="molecule type" value="Genomic_DNA"/>
</dbReference>
<dbReference type="GO" id="GO:0042393">
    <property type="term" value="F:histone binding"/>
    <property type="evidence" value="ECO:0007669"/>
    <property type="project" value="TreeGrafter"/>
</dbReference>
<dbReference type="VEuPathDB" id="MicrosporidiaDB:AAJ76_2400036079"/>
<evidence type="ECO:0000259" key="10">
    <source>
        <dbReference type="SMART" id="SM01287"/>
    </source>
</evidence>
<comment type="similarity">
    <text evidence="1 9">Belongs to the SSRP1 family.</text>
</comment>
<dbReference type="GO" id="GO:0003677">
    <property type="term" value="F:DNA binding"/>
    <property type="evidence" value="ECO:0007669"/>
    <property type="project" value="InterPro"/>
</dbReference>
<evidence type="ECO:0000256" key="4">
    <source>
        <dbReference type="ARBA" id="ARBA00022763"/>
    </source>
</evidence>
<dbReference type="CDD" id="cd13231">
    <property type="entry name" value="PH2_SSRP1-like"/>
    <property type="match status" value="1"/>
</dbReference>
<keyword evidence="5 9" id="KW-0805">Transcription regulation</keyword>
<comment type="subcellular location">
    <subcellularLocation>
        <location evidence="9">Nucleus</location>
    </subcellularLocation>
    <subcellularLocation>
        <location evidence="9">Chromosome</location>
    </subcellularLocation>
</comment>
<evidence type="ECO:0000256" key="3">
    <source>
        <dbReference type="ARBA" id="ARBA00022705"/>
    </source>
</evidence>
<dbReference type="InterPro" id="IPR000969">
    <property type="entry name" value="SSRP1/POB3"/>
</dbReference>
<dbReference type="Proteomes" id="UP000034350">
    <property type="component" value="Unassembled WGS sequence"/>
</dbReference>
<evidence type="ECO:0000256" key="5">
    <source>
        <dbReference type="ARBA" id="ARBA00023015"/>
    </source>
</evidence>
<dbReference type="Pfam" id="PF08512">
    <property type="entry name" value="Rttp106-like_middle"/>
    <property type="match status" value="1"/>
</dbReference>
<evidence type="ECO:0000256" key="2">
    <source>
        <dbReference type="ARBA" id="ARBA00022454"/>
    </source>
</evidence>
<dbReference type="SUPFAM" id="SSF50729">
    <property type="entry name" value="PH domain-like"/>
    <property type="match status" value="1"/>
</dbReference>
<evidence type="ECO:0000256" key="8">
    <source>
        <dbReference type="ARBA" id="ARBA00023242"/>
    </source>
</evidence>
<dbReference type="GO" id="GO:0031491">
    <property type="term" value="F:nucleosome binding"/>
    <property type="evidence" value="ECO:0007669"/>
    <property type="project" value="TreeGrafter"/>
</dbReference>